<dbReference type="EMBL" id="CAJVCH010569973">
    <property type="protein sequence ID" value="CAG7833655.1"/>
    <property type="molecule type" value="Genomic_DNA"/>
</dbReference>
<keyword evidence="3" id="KW-1185">Reference proteome</keyword>
<dbReference type="AlphaFoldDB" id="A0A8J2PRD2"/>
<organism evidence="2 3">
    <name type="scientific">Allacma fusca</name>
    <dbReference type="NCBI Taxonomy" id="39272"/>
    <lineage>
        <taxon>Eukaryota</taxon>
        <taxon>Metazoa</taxon>
        <taxon>Ecdysozoa</taxon>
        <taxon>Arthropoda</taxon>
        <taxon>Hexapoda</taxon>
        <taxon>Collembola</taxon>
        <taxon>Symphypleona</taxon>
        <taxon>Sminthuridae</taxon>
        <taxon>Allacma</taxon>
    </lineage>
</organism>
<gene>
    <name evidence="2" type="ORF">AFUS01_LOCUS43254</name>
</gene>
<protein>
    <recommendedName>
        <fullName evidence="1">SPX domain-containing protein</fullName>
    </recommendedName>
</protein>
<evidence type="ECO:0000259" key="1">
    <source>
        <dbReference type="PROSITE" id="PS51382"/>
    </source>
</evidence>
<comment type="caution">
    <text evidence="2">The sequence shown here is derived from an EMBL/GenBank/DDBJ whole genome shotgun (WGS) entry which is preliminary data.</text>
</comment>
<proteinExistence type="predicted"/>
<dbReference type="PROSITE" id="PS51382">
    <property type="entry name" value="SPX"/>
    <property type="match status" value="1"/>
</dbReference>
<accession>A0A8J2PRD2</accession>
<dbReference type="Proteomes" id="UP000708208">
    <property type="component" value="Unassembled WGS sequence"/>
</dbReference>
<dbReference type="OrthoDB" id="9970435at2759"/>
<evidence type="ECO:0000313" key="2">
    <source>
        <dbReference type="EMBL" id="CAG7833655.1"/>
    </source>
</evidence>
<dbReference type="InterPro" id="IPR004331">
    <property type="entry name" value="SPX_dom"/>
</dbReference>
<dbReference type="Pfam" id="PF03105">
    <property type="entry name" value="SPX"/>
    <property type="match status" value="1"/>
</dbReference>
<sequence>MKFSDTLNDKENPAWKSYYLNYTELRELLYDGIAKAPKITNAADIGRYDYVQYVSRFDHGFLKMCQHELEKVNKFYKEKSRECNYKFTEIKQDAEIVQSGVDQENPQAD</sequence>
<reference evidence="2" key="1">
    <citation type="submission" date="2021-06" db="EMBL/GenBank/DDBJ databases">
        <authorList>
            <person name="Hodson N. C."/>
            <person name="Mongue J. A."/>
            <person name="Jaron S. K."/>
        </authorList>
    </citation>
    <scope>NUCLEOTIDE SEQUENCE</scope>
</reference>
<evidence type="ECO:0000313" key="3">
    <source>
        <dbReference type="Proteomes" id="UP000708208"/>
    </source>
</evidence>
<feature type="domain" description="SPX" evidence="1">
    <location>
        <begin position="1"/>
        <end position="109"/>
    </location>
</feature>
<name>A0A8J2PRD2_9HEXA</name>